<keyword evidence="3" id="KW-0440">LIM domain</keyword>
<sequence>MLDDGKTGYCQSCFVCYVDGKVLDGSFMEREGKMFCEEHYAELFCDTCGGCSQKIVDDCVVKALGSSWHQDCFVCGMCTVPLAGMPGEQPFSFHQHCGSVYCERDYLNHFCSKCAGCGFPVNGGMNALGATWHHECFVCCECRRPFSYMEDRRFCVLDGSPYCEEDAHKVADLSPEDREVLRKMEPIPAAAARQSPEPTPEERGRAISLGIDVALKTEKATQTHGRRSQVFKHRPQWQLTLEGETPISFDFEAYGPLAFKALRQKAFQVSEEDYHRTITLRPLSGGKKGEGKSGQFFFFSWDKRYIVKTVEFNEMDFFHKCLQDYCTHLTDPKMPRDAAGCSGSLLPKFLGLYTLKFEDEPATHIVVMVNVFPVHVELREKYDLKGVIGKTRFVSDEQRENGVQVLKDRNFVNRGKWQVGEHQKQALDEMMRIDIKFLQQRDRMDYSLLLGIASISSVKELPVENLQQQWPTVECRGMQSILPSGSPGDEVYYCGIIDILQPYTVRKALESNIKKGLHMAMTTFKSDEYGATTDNSVSAMPASQYGQRFIEFLVGQME</sequence>
<dbReference type="PANTHER" id="PTHR23086">
    <property type="entry name" value="PHOSPHATIDYLINOSITOL-4-PHOSPHATE 5-KINASE"/>
    <property type="match status" value="1"/>
</dbReference>
<dbReference type="Gene3D" id="2.10.110.10">
    <property type="entry name" value="Cysteine Rich Protein"/>
    <property type="match status" value="3"/>
</dbReference>
<keyword evidence="4" id="KW-0547">Nucleotide-binding</keyword>
<dbReference type="InterPro" id="IPR023610">
    <property type="entry name" value="PInositol-4/5-P-5/4-kinase"/>
</dbReference>
<evidence type="ECO:0000256" key="1">
    <source>
        <dbReference type="ARBA" id="ARBA00022723"/>
    </source>
</evidence>
<dbReference type="PROSITE" id="PS51455">
    <property type="entry name" value="PIPK"/>
    <property type="match status" value="1"/>
</dbReference>
<dbReference type="CDD" id="cd08368">
    <property type="entry name" value="LIM"/>
    <property type="match status" value="3"/>
</dbReference>
<proteinExistence type="predicted"/>
<dbReference type="InterPro" id="IPR027483">
    <property type="entry name" value="PInositol-4-P-4/5-kinase_C_sf"/>
</dbReference>
<dbReference type="GO" id="GO:0005524">
    <property type="term" value="F:ATP binding"/>
    <property type="evidence" value="ECO:0007669"/>
    <property type="project" value="UniProtKB-UniRule"/>
</dbReference>
<dbReference type="PANTHER" id="PTHR23086:SF8">
    <property type="entry name" value="PHOSPHATIDYLINOSITOL 5-PHOSPHATE 4-KINASE, ISOFORM A"/>
    <property type="match status" value="1"/>
</dbReference>
<dbReference type="InterPro" id="IPR002498">
    <property type="entry name" value="PInositol-4-P-4/5-kinase_core"/>
</dbReference>
<evidence type="ECO:0000256" key="4">
    <source>
        <dbReference type="PROSITE-ProRule" id="PRU00781"/>
    </source>
</evidence>
<dbReference type="CDD" id="cd00139">
    <property type="entry name" value="PIPKc"/>
    <property type="match status" value="1"/>
</dbReference>
<name>A0A7S1A526_NOCSC</name>
<dbReference type="SMART" id="SM00132">
    <property type="entry name" value="LIM"/>
    <property type="match status" value="2"/>
</dbReference>
<dbReference type="GO" id="GO:0005886">
    <property type="term" value="C:plasma membrane"/>
    <property type="evidence" value="ECO:0007669"/>
    <property type="project" value="TreeGrafter"/>
</dbReference>
<organism evidence="7">
    <name type="scientific">Noctiluca scintillans</name>
    <name type="common">Sea sparkle</name>
    <name type="synonym">Red tide dinoflagellate</name>
    <dbReference type="NCBI Taxonomy" id="2966"/>
    <lineage>
        <taxon>Eukaryota</taxon>
        <taxon>Sar</taxon>
        <taxon>Alveolata</taxon>
        <taxon>Dinophyceae</taxon>
        <taxon>Noctilucales</taxon>
        <taxon>Noctilucaceae</taxon>
        <taxon>Noctiluca</taxon>
    </lineage>
</organism>
<dbReference type="AlphaFoldDB" id="A0A7S1A526"/>
<dbReference type="SMART" id="SM00330">
    <property type="entry name" value="PIPKc"/>
    <property type="match status" value="1"/>
</dbReference>
<feature type="domain" description="LIM zinc-binding" evidence="5">
    <location>
        <begin position="113"/>
        <end position="173"/>
    </location>
</feature>
<keyword evidence="2 3" id="KW-0862">Zinc</keyword>
<dbReference type="Pfam" id="PF01504">
    <property type="entry name" value="PIP5K"/>
    <property type="match status" value="1"/>
</dbReference>
<feature type="domain" description="LIM zinc-binding" evidence="5">
    <location>
        <begin position="46"/>
        <end position="112"/>
    </location>
</feature>
<evidence type="ECO:0000259" key="6">
    <source>
        <dbReference type="PROSITE" id="PS51455"/>
    </source>
</evidence>
<dbReference type="GO" id="GO:0046872">
    <property type="term" value="F:metal ion binding"/>
    <property type="evidence" value="ECO:0007669"/>
    <property type="project" value="UniProtKB-KW"/>
</dbReference>
<dbReference type="PROSITE" id="PS00478">
    <property type="entry name" value="LIM_DOMAIN_1"/>
    <property type="match status" value="2"/>
</dbReference>
<evidence type="ECO:0008006" key="8">
    <source>
        <dbReference type="Google" id="ProtNLM"/>
    </source>
</evidence>
<dbReference type="EMBL" id="HBFQ01024614">
    <property type="protein sequence ID" value="CAD8843057.1"/>
    <property type="molecule type" value="Transcribed_RNA"/>
</dbReference>
<keyword evidence="4" id="KW-0418">Kinase</keyword>
<evidence type="ECO:0000313" key="7">
    <source>
        <dbReference type="EMBL" id="CAD8843057.1"/>
    </source>
</evidence>
<feature type="domain" description="PIPK" evidence="6">
    <location>
        <begin position="189"/>
        <end position="557"/>
    </location>
</feature>
<dbReference type="Pfam" id="PF00412">
    <property type="entry name" value="LIM"/>
    <property type="match status" value="2"/>
</dbReference>
<dbReference type="PROSITE" id="PS50023">
    <property type="entry name" value="LIM_DOMAIN_2"/>
    <property type="match status" value="2"/>
</dbReference>
<gene>
    <name evidence="7" type="ORF">NSCI0253_LOCUS17405</name>
</gene>
<keyword evidence="1 3" id="KW-0479">Metal-binding</keyword>
<protein>
    <recommendedName>
        <fullName evidence="8">PIPK domain-containing protein</fullName>
    </recommendedName>
</protein>
<evidence type="ECO:0000256" key="3">
    <source>
        <dbReference type="PROSITE-ProRule" id="PRU00125"/>
    </source>
</evidence>
<evidence type="ECO:0000256" key="2">
    <source>
        <dbReference type="ARBA" id="ARBA00022833"/>
    </source>
</evidence>
<evidence type="ECO:0000259" key="5">
    <source>
        <dbReference type="PROSITE" id="PS50023"/>
    </source>
</evidence>
<dbReference type="SUPFAM" id="SSF57716">
    <property type="entry name" value="Glucocorticoid receptor-like (DNA-binding domain)"/>
    <property type="match status" value="2"/>
</dbReference>
<dbReference type="Gene3D" id="3.30.800.10">
    <property type="entry name" value="Phosphatidylinositol Phosphate Kinase II Beta"/>
    <property type="match status" value="1"/>
</dbReference>
<dbReference type="InterPro" id="IPR001781">
    <property type="entry name" value="Znf_LIM"/>
</dbReference>
<dbReference type="InterPro" id="IPR027484">
    <property type="entry name" value="PInositol-4-P-5-kinase_N"/>
</dbReference>
<reference evidence="7" key="1">
    <citation type="submission" date="2021-01" db="EMBL/GenBank/DDBJ databases">
        <authorList>
            <person name="Corre E."/>
            <person name="Pelletier E."/>
            <person name="Niang G."/>
            <person name="Scheremetjew M."/>
            <person name="Finn R."/>
            <person name="Kale V."/>
            <person name="Holt S."/>
            <person name="Cochrane G."/>
            <person name="Meng A."/>
            <person name="Brown T."/>
            <person name="Cohen L."/>
        </authorList>
    </citation>
    <scope>NUCLEOTIDE SEQUENCE</scope>
</reference>
<keyword evidence="4" id="KW-0067">ATP-binding</keyword>
<keyword evidence="4" id="KW-0808">Transferase</keyword>
<accession>A0A7S1A526</accession>
<dbReference type="GO" id="GO:0046854">
    <property type="term" value="P:phosphatidylinositol phosphate biosynthetic process"/>
    <property type="evidence" value="ECO:0007669"/>
    <property type="project" value="TreeGrafter"/>
</dbReference>
<dbReference type="Gene3D" id="3.30.810.10">
    <property type="entry name" value="2-Layer Sandwich"/>
    <property type="match status" value="1"/>
</dbReference>
<dbReference type="SUPFAM" id="SSF56104">
    <property type="entry name" value="SAICAR synthase-like"/>
    <property type="match status" value="1"/>
</dbReference>
<dbReference type="GO" id="GO:0016308">
    <property type="term" value="F:1-phosphatidylinositol-4-phosphate 5-kinase activity"/>
    <property type="evidence" value="ECO:0007669"/>
    <property type="project" value="TreeGrafter"/>
</dbReference>